<dbReference type="PANTHER" id="PTHR33240:SF8">
    <property type="entry name" value="OS03G0439900 PROTEIN"/>
    <property type="match status" value="1"/>
</dbReference>
<dbReference type="Gene3D" id="2.40.70.10">
    <property type="entry name" value="Acid Proteases"/>
    <property type="match status" value="1"/>
</dbReference>
<sequence>METSNSKASAGISTIVKLMALPSKASEVIENCTNLADIPQRITINNTRGSVKRRQQHKRNEHEHNMTEHEKSLACPLPQREHDEPPAPRRRINIIVGGLSTCRDSVRSIQAYCREAEAKRSWPSHSNMFKRSSEPITFTEEDARKASLNNDPLIVELVIRESSVTRILIDIGTSVNVIFKDVLIQMEIDRRNTTHETQPLTGFDGDTIMTVGTISLPIYVGGTMQCLNFAIVDKPIVYNIILGTPWLHKMRVVASTYHQCVKFPNAYDMVTLRGDPLMA</sequence>
<feature type="compositionally biased region" description="Basic and acidic residues" evidence="1">
    <location>
        <begin position="58"/>
        <end position="72"/>
    </location>
</feature>
<name>A0ABM0WP98_CAMSA</name>
<accession>A0ABM0WP98</accession>
<dbReference type="CDD" id="cd00303">
    <property type="entry name" value="retropepsin_like"/>
    <property type="match status" value="1"/>
</dbReference>
<organism evidence="2 3">
    <name type="scientific">Camelina sativa</name>
    <name type="common">False flax</name>
    <name type="synonym">Myagrum sativum</name>
    <dbReference type="NCBI Taxonomy" id="90675"/>
    <lineage>
        <taxon>Eukaryota</taxon>
        <taxon>Viridiplantae</taxon>
        <taxon>Streptophyta</taxon>
        <taxon>Embryophyta</taxon>
        <taxon>Tracheophyta</taxon>
        <taxon>Spermatophyta</taxon>
        <taxon>Magnoliopsida</taxon>
        <taxon>eudicotyledons</taxon>
        <taxon>Gunneridae</taxon>
        <taxon>Pentapetalae</taxon>
        <taxon>rosids</taxon>
        <taxon>malvids</taxon>
        <taxon>Brassicales</taxon>
        <taxon>Brassicaceae</taxon>
        <taxon>Camelineae</taxon>
        <taxon>Camelina</taxon>
    </lineage>
</organism>
<dbReference type="GeneID" id="104753518"/>
<dbReference type="RefSeq" id="XP_010474063.1">
    <property type="nucleotide sequence ID" value="XM_010475761.1"/>
</dbReference>
<dbReference type="PANTHER" id="PTHR33240">
    <property type="entry name" value="OS08G0508500 PROTEIN"/>
    <property type="match status" value="1"/>
</dbReference>
<dbReference type="Proteomes" id="UP000694864">
    <property type="component" value="Chromosome 16"/>
</dbReference>
<protein>
    <submittedName>
        <fullName evidence="3">Uncharacterized protein LOC104753518</fullName>
    </submittedName>
</protein>
<evidence type="ECO:0000313" key="3">
    <source>
        <dbReference type="RefSeq" id="XP_010474063.1"/>
    </source>
</evidence>
<evidence type="ECO:0000256" key="1">
    <source>
        <dbReference type="SAM" id="MobiDB-lite"/>
    </source>
</evidence>
<evidence type="ECO:0000313" key="2">
    <source>
        <dbReference type="Proteomes" id="UP000694864"/>
    </source>
</evidence>
<reference evidence="2" key="1">
    <citation type="journal article" date="2014" name="Nat. Commun.">
        <title>The emerging biofuel crop Camelina sativa retains a highly undifferentiated hexaploid genome structure.</title>
        <authorList>
            <person name="Kagale S."/>
            <person name="Koh C."/>
            <person name="Nixon J."/>
            <person name="Bollina V."/>
            <person name="Clarke W.E."/>
            <person name="Tuteja R."/>
            <person name="Spillane C."/>
            <person name="Robinson S.J."/>
            <person name="Links M.G."/>
            <person name="Clarke C."/>
            <person name="Higgins E.E."/>
            <person name="Huebert T."/>
            <person name="Sharpe A.G."/>
            <person name="Parkin I.A."/>
        </authorList>
    </citation>
    <scope>NUCLEOTIDE SEQUENCE [LARGE SCALE GENOMIC DNA]</scope>
    <source>
        <strain evidence="2">cv. DH55</strain>
    </source>
</reference>
<reference evidence="3" key="2">
    <citation type="submission" date="2025-08" db="UniProtKB">
        <authorList>
            <consortium name="RefSeq"/>
        </authorList>
    </citation>
    <scope>IDENTIFICATION</scope>
    <source>
        <tissue evidence="3">Leaf</tissue>
    </source>
</reference>
<feature type="region of interest" description="Disordered" evidence="1">
    <location>
        <begin position="46"/>
        <end position="86"/>
    </location>
</feature>
<dbReference type="InterPro" id="IPR021109">
    <property type="entry name" value="Peptidase_aspartic_dom_sf"/>
</dbReference>
<proteinExistence type="predicted"/>
<gene>
    <name evidence="3" type="primary">LOC104753518</name>
</gene>
<keyword evidence="2" id="KW-1185">Reference proteome</keyword>